<dbReference type="Proteomes" id="UP001341840">
    <property type="component" value="Unassembled WGS sequence"/>
</dbReference>
<reference evidence="2 3" key="1">
    <citation type="journal article" date="2023" name="Plants (Basel)">
        <title>Bridging the Gap: Combining Genomics and Transcriptomics Approaches to Understand Stylosanthes scabra, an Orphan Legume from the Brazilian Caatinga.</title>
        <authorList>
            <person name="Ferreira-Neto J.R.C."/>
            <person name="da Silva M.D."/>
            <person name="Binneck E."/>
            <person name="de Melo N.F."/>
            <person name="da Silva R.H."/>
            <person name="de Melo A.L.T.M."/>
            <person name="Pandolfi V."/>
            <person name="Bustamante F.O."/>
            <person name="Brasileiro-Vidal A.C."/>
            <person name="Benko-Iseppon A.M."/>
        </authorList>
    </citation>
    <scope>NUCLEOTIDE SEQUENCE [LARGE SCALE GENOMIC DNA]</scope>
    <source>
        <tissue evidence="2">Leaves</tissue>
    </source>
</reference>
<name>A0ABU6SMZ8_9FABA</name>
<proteinExistence type="predicted"/>
<feature type="region of interest" description="Disordered" evidence="1">
    <location>
        <begin position="63"/>
        <end position="84"/>
    </location>
</feature>
<evidence type="ECO:0000313" key="3">
    <source>
        <dbReference type="Proteomes" id="UP001341840"/>
    </source>
</evidence>
<accession>A0ABU6SMZ8</accession>
<comment type="caution">
    <text evidence="2">The sequence shown here is derived from an EMBL/GenBank/DDBJ whole genome shotgun (WGS) entry which is preliminary data.</text>
</comment>
<sequence>MNLCHHSSIEEIRIATNNFDELFVIGIGGEGFSELRDRGKLICTDERTAALVVEMLRCGGLREAESDGGDGEGESDRLPRNPSLRVLKKKTSRRRWSSVVAGEACGDTVVCVGDGHGKSVMFEKEGWR</sequence>
<evidence type="ECO:0000256" key="1">
    <source>
        <dbReference type="SAM" id="MobiDB-lite"/>
    </source>
</evidence>
<keyword evidence="3" id="KW-1185">Reference proteome</keyword>
<organism evidence="2 3">
    <name type="scientific">Stylosanthes scabra</name>
    <dbReference type="NCBI Taxonomy" id="79078"/>
    <lineage>
        <taxon>Eukaryota</taxon>
        <taxon>Viridiplantae</taxon>
        <taxon>Streptophyta</taxon>
        <taxon>Embryophyta</taxon>
        <taxon>Tracheophyta</taxon>
        <taxon>Spermatophyta</taxon>
        <taxon>Magnoliopsida</taxon>
        <taxon>eudicotyledons</taxon>
        <taxon>Gunneridae</taxon>
        <taxon>Pentapetalae</taxon>
        <taxon>rosids</taxon>
        <taxon>fabids</taxon>
        <taxon>Fabales</taxon>
        <taxon>Fabaceae</taxon>
        <taxon>Papilionoideae</taxon>
        <taxon>50 kb inversion clade</taxon>
        <taxon>dalbergioids sensu lato</taxon>
        <taxon>Dalbergieae</taxon>
        <taxon>Pterocarpus clade</taxon>
        <taxon>Stylosanthes</taxon>
    </lineage>
</organism>
<evidence type="ECO:0000313" key="2">
    <source>
        <dbReference type="EMBL" id="MED6137183.1"/>
    </source>
</evidence>
<protein>
    <submittedName>
        <fullName evidence="2">Uncharacterized protein</fullName>
    </submittedName>
</protein>
<dbReference type="EMBL" id="JASCZI010061000">
    <property type="protein sequence ID" value="MED6137183.1"/>
    <property type="molecule type" value="Genomic_DNA"/>
</dbReference>
<gene>
    <name evidence="2" type="ORF">PIB30_062669</name>
</gene>